<proteinExistence type="predicted"/>
<name>A0A6V7UVM4_MELEN</name>
<keyword evidence="1" id="KW-1133">Transmembrane helix</keyword>
<dbReference type="Proteomes" id="UP000580250">
    <property type="component" value="Unassembled WGS sequence"/>
</dbReference>
<dbReference type="PANTHER" id="PTHR37415:SF1">
    <property type="entry name" value="CELL FUSION PROTEIN AFF-1"/>
    <property type="match status" value="1"/>
</dbReference>
<accession>A0A6V7UVM4</accession>
<reference evidence="2 3" key="1">
    <citation type="submission" date="2020-08" db="EMBL/GenBank/DDBJ databases">
        <authorList>
            <person name="Koutsovoulos G."/>
            <person name="Danchin GJ E."/>
        </authorList>
    </citation>
    <scope>NUCLEOTIDE SEQUENCE [LARGE SCALE GENOMIC DNA]</scope>
</reference>
<dbReference type="InterPro" id="IPR029213">
    <property type="entry name" value="Fusogen_EFF/AFF"/>
</dbReference>
<dbReference type="GO" id="GO:0000768">
    <property type="term" value="P:syncytium formation by plasma membrane fusion"/>
    <property type="evidence" value="ECO:0007669"/>
    <property type="project" value="TreeGrafter"/>
</dbReference>
<dbReference type="Pfam" id="PF14884">
    <property type="entry name" value="EFF-AFF"/>
    <property type="match status" value="1"/>
</dbReference>
<evidence type="ECO:0000313" key="3">
    <source>
        <dbReference type="Proteomes" id="UP000580250"/>
    </source>
</evidence>
<dbReference type="GO" id="GO:0044291">
    <property type="term" value="C:cell-cell contact zone"/>
    <property type="evidence" value="ECO:0007669"/>
    <property type="project" value="TreeGrafter"/>
</dbReference>
<dbReference type="InterPro" id="IPR043076">
    <property type="entry name" value="Fusogen_EFF/AFF_dom3"/>
</dbReference>
<keyword evidence="1" id="KW-0812">Transmembrane</keyword>
<comment type="caution">
    <text evidence="2">The sequence shown here is derived from an EMBL/GenBank/DDBJ whole genome shotgun (WGS) entry which is preliminary data.</text>
</comment>
<organism evidence="2 3">
    <name type="scientific">Meloidogyne enterolobii</name>
    <name type="common">Root-knot nematode worm</name>
    <name type="synonym">Meloidogyne mayaguensis</name>
    <dbReference type="NCBI Taxonomy" id="390850"/>
    <lineage>
        <taxon>Eukaryota</taxon>
        <taxon>Metazoa</taxon>
        <taxon>Ecdysozoa</taxon>
        <taxon>Nematoda</taxon>
        <taxon>Chromadorea</taxon>
        <taxon>Rhabditida</taxon>
        <taxon>Tylenchina</taxon>
        <taxon>Tylenchomorpha</taxon>
        <taxon>Tylenchoidea</taxon>
        <taxon>Meloidogynidae</taxon>
        <taxon>Meloidogyninae</taxon>
        <taxon>Meloidogyne</taxon>
    </lineage>
</organism>
<protein>
    <submittedName>
        <fullName evidence="2">Uncharacterized protein</fullName>
    </submittedName>
</protein>
<sequence length="657" mass="74721">MLLKNKKLAKCLIYFLFLLFFNFLQNFLKINIFVFTTTLRTKQQQNTQQQKLSLLPQCTDNFVIASEMSMKIQEEKQQQNNLNNNVTVHLQLATVALGDTFCMMITANKSLEDLQNSNEDEIEDGRINEKSDFSTSEKQFSILHTIEYISLELHHAITGKYKFGIPVLSPRCKCDCVGGETICSVEKYQYRNCSNNNGGTSSLCYRTHRGGQANTGCLTSGKAEICCQIDITPYKDWTFQAIRLKQPNTVVVLRYKIFERKIPSKGVHWTNTFDEILRIPLNKGTTKFELNAVSQELHNQITGSNSQHKIEINAVGGRPHRQIEPGMYFYQIINDSPPQLREGVPLNGPGENSLEKFGWLRLDEKNGGWIVRKGLEKITQAQHIRVDDCKAQRYRTTFNVEQFVLKNGGNLGEESQIEELINFDLGTLVNDETWVNSIKIGDREAIVEHAEGAALTLTIRTETKPNVVRHISKFSNFTGTIVLDKESNRYLNLTFYNARGTLIGQIFSSADSLSVMESIFSIDIGKFTKEKFQRVVATSVHSPKLVCFYPIGDTDSRICQRLELIYEPIKEKHFADQWQLAQTECIGCNERGVDSFLASLDPRQWLDGLNTPAELFTCTLELVLCLAFLLSSILFFTKCVIPLCRCVHFVAKPSKKK</sequence>
<dbReference type="PANTHER" id="PTHR37415">
    <property type="entry name" value="EFF-1A"/>
    <property type="match status" value="1"/>
</dbReference>
<dbReference type="Gene3D" id="2.60.98.60">
    <property type="entry name" value="Cell-cell fusogen EFF/AFF, domain 1"/>
    <property type="match status" value="2"/>
</dbReference>
<gene>
    <name evidence="2" type="ORF">MENT_LOCUS17991</name>
</gene>
<dbReference type="EMBL" id="CAJEWN010000119">
    <property type="protein sequence ID" value="CAD2166643.1"/>
    <property type="molecule type" value="Genomic_DNA"/>
</dbReference>
<dbReference type="OrthoDB" id="5916841at2759"/>
<dbReference type="AlphaFoldDB" id="A0A6V7UVM4"/>
<evidence type="ECO:0000256" key="1">
    <source>
        <dbReference type="SAM" id="Phobius"/>
    </source>
</evidence>
<dbReference type="Gene3D" id="2.60.40.3980">
    <property type="entry name" value="Cell-cell fusogen EFF/AFF, domain 3"/>
    <property type="match status" value="1"/>
</dbReference>
<feature type="transmembrane region" description="Helical" evidence="1">
    <location>
        <begin position="12"/>
        <end position="35"/>
    </location>
</feature>
<evidence type="ECO:0000313" key="2">
    <source>
        <dbReference type="EMBL" id="CAD2166643.1"/>
    </source>
</evidence>
<keyword evidence="1" id="KW-0472">Membrane</keyword>